<evidence type="ECO:0000256" key="2">
    <source>
        <dbReference type="ARBA" id="ARBA00022840"/>
    </source>
</evidence>
<name>A0A1B9GYK5_9TREE</name>
<dbReference type="Gene3D" id="3.40.50.300">
    <property type="entry name" value="P-loop containing nucleotide triphosphate hydrolases"/>
    <property type="match status" value="1"/>
</dbReference>
<comment type="similarity">
    <text evidence="3">Belongs to the KTI12 family.</text>
</comment>
<dbReference type="STRING" id="1296120.A0A1B9GYK5"/>
<sequence>MALVTISGYPCSGKSKRAAQLKEYFIAKLAEKEYDGPELQVNVVSDENSHVPRSTYDTSAQEKPGRASLFSNVTRSLGQDTITIVDSANYIKGFRYQMYCAAREARVRVATIHVVAPPDMCRDWHAKRAEEEGQGECSYKPATFDNLIMRFEEPSSMVRWDSPLFTIPWDEESPYENIWNAIIKGDKKPPPAAVLQRAKPPPNTLQTLTSTTQTIVTSLLQHLNTMPNSPTYRIPSPPAATPNGLILHLPPDRRVTLSEMQRLKRQYEGVQVKAQQSGGLAAAGNWTEGDVAVGFVGFLEQIWDTRD</sequence>
<reference evidence="6" key="2">
    <citation type="submission" date="2013-12" db="EMBL/GenBank/DDBJ databases">
        <title>Evolution of pathogenesis and genome organization in the Tremellales.</title>
        <authorList>
            <person name="Cuomo C."/>
            <person name="Litvintseva A."/>
            <person name="Heitman J."/>
            <person name="Chen Y."/>
            <person name="Sun S."/>
            <person name="Springer D."/>
            <person name="Dromer F."/>
            <person name="Young S."/>
            <person name="Zeng Q."/>
            <person name="Chapman S."/>
            <person name="Gujja S."/>
            <person name="Saif S."/>
            <person name="Birren B."/>
        </authorList>
    </citation>
    <scope>NUCLEOTIDE SEQUENCE [LARGE SCALE GENOMIC DNA]</scope>
    <source>
        <strain evidence="6">BCC8398</strain>
    </source>
</reference>
<evidence type="ECO:0000256" key="4">
    <source>
        <dbReference type="ARBA" id="ARBA00063730"/>
    </source>
</evidence>
<dbReference type="Pfam" id="PF08433">
    <property type="entry name" value="KTI12"/>
    <property type="match status" value="1"/>
</dbReference>
<keyword evidence="1" id="KW-0547">Nucleotide-binding</keyword>
<dbReference type="FunFam" id="3.40.50.300:FF:000827">
    <property type="entry name" value="KTI12 chromatin-associated homolog"/>
    <property type="match status" value="1"/>
</dbReference>
<dbReference type="SUPFAM" id="SSF52540">
    <property type="entry name" value="P-loop containing nucleoside triphosphate hydrolases"/>
    <property type="match status" value="1"/>
</dbReference>
<keyword evidence="6" id="KW-1185">Reference proteome</keyword>
<dbReference type="EMBL" id="KI669496">
    <property type="protein sequence ID" value="OCF36093.1"/>
    <property type="molecule type" value="Genomic_DNA"/>
</dbReference>
<dbReference type="PANTHER" id="PTHR12435">
    <property type="match status" value="1"/>
</dbReference>
<organism evidence="5 6">
    <name type="scientific">Kwoniella heveanensis BCC8398</name>
    <dbReference type="NCBI Taxonomy" id="1296120"/>
    <lineage>
        <taxon>Eukaryota</taxon>
        <taxon>Fungi</taxon>
        <taxon>Dikarya</taxon>
        <taxon>Basidiomycota</taxon>
        <taxon>Agaricomycotina</taxon>
        <taxon>Tremellomycetes</taxon>
        <taxon>Tremellales</taxon>
        <taxon>Cryptococcaceae</taxon>
        <taxon>Kwoniella</taxon>
    </lineage>
</organism>
<evidence type="ECO:0000313" key="5">
    <source>
        <dbReference type="EMBL" id="OCF36093.1"/>
    </source>
</evidence>
<dbReference type="OrthoDB" id="9972657at2759"/>
<evidence type="ECO:0000313" key="6">
    <source>
        <dbReference type="Proteomes" id="UP000092666"/>
    </source>
</evidence>
<dbReference type="InterPro" id="IPR027417">
    <property type="entry name" value="P-loop_NTPase"/>
</dbReference>
<proteinExistence type="inferred from homology"/>
<dbReference type="GO" id="GO:0006400">
    <property type="term" value="P:tRNA modification"/>
    <property type="evidence" value="ECO:0007669"/>
    <property type="project" value="UniProtKB-ARBA"/>
</dbReference>
<dbReference type="InterPro" id="IPR013641">
    <property type="entry name" value="KTI12/PSTK"/>
</dbReference>
<reference evidence="5 6" key="1">
    <citation type="submission" date="2013-07" db="EMBL/GenBank/DDBJ databases">
        <title>The Genome Sequence of Cryptococcus heveanensis BCC8398.</title>
        <authorList>
            <consortium name="The Broad Institute Genome Sequencing Platform"/>
            <person name="Cuomo C."/>
            <person name="Litvintseva A."/>
            <person name="Chen Y."/>
            <person name="Heitman J."/>
            <person name="Sun S."/>
            <person name="Springer D."/>
            <person name="Dromer F."/>
            <person name="Young S.K."/>
            <person name="Zeng Q."/>
            <person name="Gargeya S."/>
            <person name="Fitzgerald M."/>
            <person name="Abouelleil A."/>
            <person name="Alvarado L."/>
            <person name="Berlin A.M."/>
            <person name="Chapman S.B."/>
            <person name="Dewar J."/>
            <person name="Goldberg J."/>
            <person name="Griggs A."/>
            <person name="Gujja S."/>
            <person name="Hansen M."/>
            <person name="Howarth C."/>
            <person name="Imamovic A."/>
            <person name="Larimer J."/>
            <person name="McCowan C."/>
            <person name="Murphy C."/>
            <person name="Pearson M."/>
            <person name="Priest M."/>
            <person name="Roberts A."/>
            <person name="Saif S."/>
            <person name="Shea T."/>
            <person name="Sykes S."/>
            <person name="Wortman J."/>
            <person name="Nusbaum C."/>
            <person name="Birren B."/>
        </authorList>
    </citation>
    <scope>NUCLEOTIDE SEQUENCE [LARGE SCALE GENOMIC DNA]</scope>
    <source>
        <strain evidence="5 6">BCC8398</strain>
    </source>
</reference>
<evidence type="ECO:0000256" key="1">
    <source>
        <dbReference type="ARBA" id="ARBA00022741"/>
    </source>
</evidence>
<evidence type="ECO:0000256" key="3">
    <source>
        <dbReference type="ARBA" id="ARBA00025768"/>
    </source>
</evidence>
<keyword evidence="2" id="KW-0067">ATP-binding</keyword>
<comment type="subunit">
    <text evidence="4">Interacts with the elongator complex.</text>
</comment>
<dbReference type="Proteomes" id="UP000092666">
    <property type="component" value="Unassembled WGS sequence"/>
</dbReference>
<dbReference type="AlphaFoldDB" id="A0A1B9GYK5"/>
<dbReference type="GO" id="GO:0005524">
    <property type="term" value="F:ATP binding"/>
    <property type="evidence" value="ECO:0007669"/>
    <property type="project" value="UniProtKB-KW"/>
</dbReference>
<gene>
    <name evidence="5" type="ORF">I316_01965</name>
</gene>
<dbReference type="GO" id="GO:0006357">
    <property type="term" value="P:regulation of transcription by RNA polymerase II"/>
    <property type="evidence" value="ECO:0007669"/>
    <property type="project" value="UniProtKB-ARBA"/>
</dbReference>
<accession>A0A1B9GYK5</accession>
<protein>
    <submittedName>
        <fullName evidence="5">Protein KTI12</fullName>
    </submittedName>
</protein>